<evidence type="ECO:0000313" key="2">
    <source>
        <dbReference type="WBParaSite" id="ES5_v2.g14820.t1"/>
    </source>
</evidence>
<organism evidence="1 2">
    <name type="scientific">Panagrolaimus sp. ES5</name>
    <dbReference type="NCBI Taxonomy" id="591445"/>
    <lineage>
        <taxon>Eukaryota</taxon>
        <taxon>Metazoa</taxon>
        <taxon>Ecdysozoa</taxon>
        <taxon>Nematoda</taxon>
        <taxon>Chromadorea</taxon>
        <taxon>Rhabditida</taxon>
        <taxon>Tylenchina</taxon>
        <taxon>Panagrolaimomorpha</taxon>
        <taxon>Panagrolaimoidea</taxon>
        <taxon>Panagrolaimidae</taxon>
        <taxon>Panagrolaimus</taxon>
    </lineage>
</organism>
<protein>
    <submittedName>
        <fullName evidence="2">Nematode cuticle collagen N-terminal domain-containing protein</fullName>
    </submittedName>
</protein>
<sequence length="182" mass="19943">MKDQLIDAEEEHRRLRRIAFVAVAISTVAIFSSIITTPIIYTYIQSIQSNIEHEGMYCRHKAKDMWVEVNAIHESMVENGSVRIRRDASAKDEKADQRSKRAWMFGKWSDTGSDSNNGNGAGGYGSSNSGGGYGGVQPSAVTSNGYEQPSNSYQAAPPSGYDAPVLAPEPQIEQCLLFHKLA</sequence>
<name>A0AC34FBX5_9BILA</name>
<dbReference type="WBParaSite" id="ES5_v2.g14820.t1">
    <property type="protein sequence ID" value="ES5_v2.g14820.t1"/>
    <property type="gene ID" value="ES5_v2.g14820"/>
</dbReference>
<dbReference type="Proteomes" id="UP000887579">
    <property type="component" value="Unplaced"/>
</dbReference>
<reference evidence="2" key="1">
    <citation type="submission" date="2022-11" db="UniProtKB">
        <authorList>
            <consortium name="WormBaseParasite"/>
        </authorList>
    </citation>
    <scope>IDENTIFICATION</scope>
</reference>
<accession>A0AC34FBX5</accession>
<proteinExistence type="predicted"/>
<evidence type="ECO:0000313" key="1">
    <source>
        <dbReference type="Proteomes" id="UP000887579"/>
    </source>
</evidence>